<evidence type="ECO:0000313" key="2">
    <source>
        <dbReference type="Proteomes" id="UP001597387"/>
    </source>
</evidence>
<reference evidence="2" key="1">
    <citation type="journal article" date="2019" name="Int. J. Syst. Evol. Microbiol.">
        <title>The Global Catalogue of Microorganisms (GCM) 10K type strain sequencing project: providing services to taxonomists for standard genome sequencing and annotation.</title>
        <authorList>
            <consortium name="The Broad Institute Genomics Platform"/>
            <consortium name="The Broad Institute Genome Sequencing Center for Infectious Disease"/>
            <person name="Wu L."/>
            <person name="Ma J."/>
        </authorList>
    </citation>
    <scope>NUCLEOTIDE SEQUENCE [LARGE SCALE GENOMIC DNA]</scope>
    <source>
        <strain evidence="2">KCTC 42217</strain>
    </source>
</reference>
<gene>
    <name evidence="1" type="ORF">ACFSJU_18680</name>
</gene>
<sequence>MQEQITFLLSEDFLAKDSFDVPALYQELNRNIKSVENLLVSYHFKTRGRVFNVTIDDSSLKLLQPLMGRFLVNYTIGQFNACADVDFSEKASMEMLIDLDPQNKKAIITGEFIPEREPDEF</sequence>
<dbReference type="Proteomes" id="UP001597387">
    <property type="component" value="Unassembled WGS sequence"/>
</dbReference>
<evidence type="ECO:0000313" key="1">
    <source>
        <dbReference type="EMBL" id="MFD2164438.1"/>
    </source>
</evidence>
<name>A0ABW4ZQN2_9SPHI</name>
<organism evidence="1 2">
    <name type="scientific">Paradesertivirga mongoliensis</name>
    <dbReference type="NCBI Taxonomy" id="2100740"/>
    <lineage>
        <taxon>Bacteria</taxon>
        <taxon>Pseudomonadati</taxon>
        <taxon>Bacteroidota</taxon>
        <taxon>Sphingobacteriia</taxon>
        <taxon>Sphingobacteriales</taxon>
        <taxon>Sphingobacteriaceae</taxon>
        <taxon>Paradesertivirga</taxon>
    </lineage>
</organism>
<accession>A0ABW4ZQN2</accession>
<protein>
    <submittedName>
        <fullName evidence="1">Uncharacterized protein</fullName>
    </submittedName>
</protein>
<proteinExistence type="predicted"/>
<comment type="caution">
    <text evidence="1">The sequence shown here is derived from an EMBL/GenBank/DDBJ whole genome shotgun (WGS) entry which is preliminary data.</text>
</comment>
<dbReference type="EMBL" id="JBHUHZ010000004">
    <property type="protein sequence ID" value="MFD2164438.1"/>
    <property type="molecule type" value="Genomic_DNA"/>
</dbReference>
<dbReference type="RefSeq" id="WP_255901852.1">
    <property type="nucleotide sequence ID" value="NZ_JAFMZO010000002.1"/>
</dbReference>
<keyword evidence="2" id="KW-1185">Reference proteome</keyword>